<dbReference type="SUPFAM" id="SSF47384">
    <property type="entry name" value="Homodimeric domain of signal transducing histidine kinase"/>
    <property type="match status" value="1"/>
</dbReference>
<dbReference type="CDD" id="cd00075">
    <property type="entry name" value="HATPase"/>
    <property type="match status" value="1"/>
</dbReference>
<organism evidence="12 13">
    <name type="scientific">Lactobacillus rodentium</name>
    <dbReference type="NCBI Taxonomy" id="947835"/>
    <lineage>
        <taxon>Bacteria</taxon>
        <taxon>Bacillati</taxon>
        <taxon>Bacillota</taxon>
        <taxon>Bacilli</taxon>
        <taxon>Lactobacillales</taxon>
        <taxon>Lactobacillaceae</taxon>
        <taxon>Lactobacillus</taxon>
    </lineage>
</organism>
<dbReference type="Gene3D" id="3.30.565.10">
    <property type="entry name" value="Histidine kinase-like ATPase, C-terminal domain"/>
    <property type="match status" value="1"/>
</dbReference>
<comment type="caution">
    <text evidence="12">The sequence shown here is derived from an EMBL/GenBank/DDBJ whole genome shotgun (WGS) entry which is preliminary data.</text>
</comment>
<evidence type="ECO:0000259" key="11">
    <source>
        <dbReference type="PROSITE" id="PS50885"/>
    </source>
</evidence>
<comment type="subcellular location">
    <subcellularLocation>
        <location evidence="2">Membrane</location>
    </subcellularLocation>
</comment>
<keyword evidence="7" id="KW-0902">Two-component regulatory system</keyword>
<sequence>MKLFYQLMLGFLLIIFSSITIIGYSSTSFYTEQAYNQSYNRLEGYAESLEQIVLSHKNNDGELDVGFLDKLQIVMQGEDTTLRIFNKSNHLVYPHSPMQWKLPKEYFNKLKKGKVIRIKNDHQNAQLTFSDHEAYTSVLVPWFEKGKMIGVIWIGSRVQNVEDVIVHERHNLLTALIITAVIAIMLSFGISYFISQRIRKLSRATKKVAQGNYDIQISHHELDELDELARNFNFMVRSLKRTAEEITAQEKRRDQFMADAAHEMRTPLTTINGLLEGLKYRAIPQESVPQSIDLMQSETKRLIRLVNENLDYERIRSNKVALVKTEFNAYPVLHNLLTQMSQKAKAKNDKLKLIAPKKLPTYGDKDRVTQILVNLVQNALQFTQDGQITITGKRIEHATQISIKDTGIGMSKEQSKFIFERFYKADPSRVKLGSGESGLGLAIVMSLIKQHGGNIEVESELGEGSTFTVTLYDKNYENKKES</sequence>
<gene>
    <name evidence="12" type="ORF">LrDSM24759_05110</name>
</gene>
<evidence type="ECO:0000256" key="3">
    <source>
        <dbReference type="ARBA" id="ARBA00012438"/>
    </source>
</evidence>
<dbReference type="CDD" id="cd00082">
    <property type="entry name" value="HisKA"/>
    <property type="match status" value="1"/>
</dbReference>
<feature type="transmembrane region" description="Helical" evidence="9">
    <location>
        <begin position="172"/>
        <end position="194"/>
    </location>
</feature>
<dbReference type="AlphaFoldDB" id="A0A2Z6TPA2"/>
<keyword evidence="9" id="KW-0812">Transmembrane</keyword>
<dbReference type="GO" id="GO:0009927">
    <property type="term" value="F:histidine phosphotransfer kinase activity"/>
    <property type="evidence" value="ECO:0007669"/>
    <property type="project" value="TreeGrafter"/>
</dbReference>
<dbReference type="InterPro" id="IPR004358">
    <property type="entry name" value="Sig_transdc_His_kin-like_C"/>
</dbReference>
<dbReference type="Gene3D" id="6.10.340.10">
    <property type="match status" value="1"/>
</dbReference>
<dbReference type="FunFam" id="1.10.287.130:FF:000001">
    <property type="entry name" value="Two-component sensor histidine kinase"/>
    <property type="match status" value="1"/>
</dbReference>
<dbReference type="Proteomes" id="UP000257317">
    <property type="component" value="Unassembled WGS sequence"/>
</dbReference>
<dbReference type="Pfam" id="PF00512">
    <property type="entry name" value="HisKA"/>
    <property type="match status" value="1"/>
</dbReference>
<dbReference type="CDD" id="cd06225">
    <property type="entry name" value="HAMP"/>
    <property type="match status" value="1"/>
</dbReference>
<keyword evidence="9" id="KW-1133">Transmembrane helix</keyword>
<dbReference type="RefSeq" id="WP_117117944.1">
    <property type="nucleotide sequence ID" value="NZ_BFBY01000003.1"/>
</dbReference>
<keyword evidence="13" id="KW-1185">Reference proteome</keyword>
<dbReference type="InterPro" id="IPR005467">
    <property type="entry name" value="His_kinase_dom"/>
</dbReference>
<dbReference type="SUPFAM" id="SSF158472">
    <property type="entry name" value="HAMP domain-like"/>
    <property type="match status" value="1"/>
</dbReference>
<dbReference type="EMBL" id="BFBY01000003">
    <property type="protein sequence ID" value="GBG04597.1"/>
    <property type="molecule type" value="Genomic_DNA"/>
</dbReference>
<dbReference type="InterPro" id="IPR036097">
    <property type="entry name" value="HisK_dim/P_sf"/>
</dbReference>
<evidence type="ECO:0000256" key="7">
    <source>
        <dbReference type="ARBA" id="ARBA00023012"/>
    </source>
</evidence>
<keyword evidence="6 12" id="KW-0418">Kinase</keyword>
<comment type="catalytic activity">
    <reaction evidence="1">
        <text>ATP + protein L-histidine = ADP + protein N-phospho-L-histidine.</text>
        <dbReference type="EC" id="2.7.13.3"/>
    </reaction>
</comment>
<evidence type="ECO:0000256" key="9">
    <source>
        <dbReference type="SAM" id="Phobius"/>
    </source>
</evidence>
<dbReference type="Pfam" id="PF00672">
    <property type="entry name" value="HAMP"/>
    <property type="match status" value="1"/>
</dbReference>
<proteinExistence type="predicted"/>
<dbReference type="InterPro" id="IPR003660">
    <property type="entry name" value="HAMP_dom"/>
</dbReference>
<dbReference type="GO" id="GO:0000155">
    <property type="term" value="F:phosphorelay sensor kinase activity"/>
    <property type="evidence" value="ECO:0007669"/>
    <property type="project" value="InterPro"/>
</dbReference>
<dbReference type="PROSITE" id="PS50885">
    <property type="entry name" value="HAMP"/>
    <property type="match status" value="1"/>
</dbReference>
<dbReference type="InterPro" id="IPR036890">
    <property type="entry name" value="HATPase_C_sf"/>
</dbReference>
<evidence type="ECO:0000256" key="2">
    <source>
        <dbReference type="ARBA" id="ARBA00004370"/>
    </source>
</evidence>
<accession>A0A2Z6TPA2</accession>
<keyword evidence="4" id="KW-0597">Phosphoprotein</keyword>
<evidence type="ECO:0000256" key="5">
    <source>
        <dbReference type="ARBA" id="ARBA00022679"/>
    </source>
</evidence>
<dbReference type="PANTHER" id="PTHR43047">
    <property type="entry name" value="TWO-COMPONENT HISTIDINE PROTEIN KINASE"/>
    <property type="match status" value="1"/>
</dbReference>
<keyword evidence="5" id="KW-0808">Transferase</keyword>
<dbReference type="EC" id="2.7.13.3" evidence="3"/>
<dbReference type="OrthoDB" id="3436at2"/>
<dbReference type="SMART" id="SM00304">
    <property type="entry name" value="HAMP"/>
    <property type="match status" value="1"/>
</dbReference>
<dbReference type="PROSITE" id="PS50109">
    <property type="entry name" value="HIS_KIN"/>
    <property type="match status" value="1"/>
</dbReference>
<dbReference type="SMART" id="SM00387">
    <property type="entry name" value="HATPase_c"/>
    <property type="match status" value="1"/>
</dbReference>
<evidence type="ECO:0000256" key="8">
    <source>
        <dbReference type="ARBA" id="ARBA00023136"/>
    </source>
</evidence>
<dbReference type="Gene3D" id="1.10.287.130">
    <property type="match status" value="1"/>
</dbReference>
<dbReference type="InterPro" id="IPR003661">
    <property type="entry name" value="HisK_dim/P_dom"/>
</dbReference>
<name>A0A2Z6TPA2_9LACO</name>
<feature type="domain" description="HAMP" evidence="11">
    <location>
        <begin position="192"/>
        <end position="244"/>
    </location>
</feature>
<evidence type="ECO:0000256" key="4">
    <source>
        <dbReference type="ARBA" id="ARBA00022553"/>
    </source>
</evidence>
<dbReference type="SUPFAM" id="SSF55874">
    <property type="entry name" value="ATPase domain of HSP90 chaperone/DNA topoisomerase II/histidine kinase"/>
    <property type="match status" value="1"/>
</dbReference>
<dbReference type="InterPro" id="IPR003594">
    <property type="entry name" value="HATPase_dom"/>
</dbReference>
<reference evidence="13" key="1">
    <citation type="submission" date="2018-03" db="EMBL/GenBank/DDBJ databases">
        <title>New taxa in the Lactobacillus gasseri group.</title>
        <authorList>
            <person name="Tanizawa Y."/>
            <person name="Tohno M."/>
            <person name="Endo A."/>
            <person name="Arita M."/>
        </authorList>
    </citation>
    <scope>NUCLEOTIDE SEQUENCE [LARGE SCALE GENOMIC DNA]</scope>
    <source>
        <strain evidence="13">DSM 24759</strain>
    </source>
</reference>
<evidence type="ECO:0000259" key="10">
    <source>
        <dbReference type="PROSITE" id="PS50109"/>
    </source>
</evidence>
<keyword evidence="8 9" id="KW-0472">Membrane</keyword>
<dbReference type="GO" id="GO:0005886">
    <property type="term" value="C:plasma membrane"/>
    <property type="evidence" value="ECO:0007669"/>
    <property type="project" value="TreeGrafter"/>
</dbReference>
<dbReference type="PANTHER" id="PTHR43047:SF72">
    <property type="entry name" value="OSMOSENSING HISTIDINE PROTEIN KINASE SLN1"/>
    <property type="match status" value="1"/>
</dbReference>
<evidence type="ECO:0000313" key="12">
    <source>
        <dbReference type="EMBL" id="GBG04597.1"/>
    </source>
</evidence>
<evidence type="ECO:0000256" key="6">
    <source>
        <dbReference type="ARBA" id="ARBA00022777"/>
    </source>
</evidence>
<protein>
    <recommendedName>
        <fullName evidence="3">histidine kinase</fullName>
        <ecNumber evidence="3">2.7.13.3</ecNumber>
    </recommendedName>
</protein>
<evidence type="ECO:0000256" key="1">
    <source>
        <dbReference type="ARBA" id="ARBA00000085"/>
    </source>
</evidence>
<feature type="domain" description="Histidine kinase" evidence="10">
    <location>
        <begin position="259"/>
        <end position="475"/>
    </location>
</feature>
<evidence type="ECO:0000313" key="13">
    <source>
        <dbReference type="Proteomes" id="UP000257317"/>
    </source>
</evidence>
<dbReference type="FunFam" id="3.30.565.10:FF:000006">
    <property type="entry name" value="Sensor histidine kinase WalK"/>
    <property type="match status" value="1"/>
</dbReference>
<dbReference type="SMART" id="SM00388">
    <property type="entry name" value="HisKA"/>
    <property type="match status" value="1"/>
</dbReference>
<dbReference type="Pfam" id="PF02518">
    <property type="entry name" value="HATPase_c"/>
    <property type="match status" value="1"/>
</dbReference>
<dbReference type="PRINTS" id="PR00344">
    <property type="entry name" value="BCTRLSENSOR"/>
</dbReference>
<feature type="transmembrane region" description="Helical" evidence="9">
    <location>
        <begin position="7"/>
        <end position="26"/>
    </location>
</feature>